<name>A0ABT5B0U4_9BACT</name>
<protein>
    <recommendedName>
        <fullName evidence="3">Lipoprotein</fullName>
    </recommendedName>
</protein>
<accession>A0ABT5B0U4</accession>
<evidence type="ECO:0000313" key="2">
    <source>
        <dbReference type="Proteomes" id="UP001217838"/>
    </source>
</evidence>
<organism evidence="1 2">
    <name type="scientific">Nannocystis radixulma</name>
    <dbReference type="NCBI Taxonomy" id="2995305"/>
    <lineage>
        <taxon>Bacteria</taxon>
        <taxon>Pseudomonadati</taxon>
        <taxon>Myxococcota</taxon>
        <taxon>Polyangia</taxon>
        <taxon>Nannocystales</taxon>
        <taxon>Nannocystaceae</taxon>
        <taxon>Nannocystis</taxon>
    </lineage>
</organism>
<reference evidence="1 2" key="1">
    <citation type="submission" date="2022-11" db="EMBL/GenBank/DDBJ databases">
        <title>Minimal conservation of predation-associated metabolite biosynthetic gene clusters underscores biosynthetic potential of Myxococcota including descriptions for ten novel species: Archangium lansinium sp. nov., Myxococcus landrumus sp. nov., Nannocystis bai.</title>
        <authorList>
            <person name="Ahearne A."/>
            <person name="Stevens C."/>
            <person name="Dowd S."/>
        </authorList>
    </citation>
    <scope>NUCLEOTIDE SEQUENCE [LARGE SCALE GENOMIC DNA]</scope>
    <source>
        <strain evidence="1 2">NCELM</strain>
    </source>
</reference>
<comment type="caution">
    <text evidence="1">The sequence shown here is derived from an EMBL/GenBank/DDBJ whole genome shotgun (WGS) entry which is preliminary data.</text>
</comment>
<keyword evidence="2" id="KW-1185">Reference proteome</keyword>
<dbReference type="Proteomes" id="UP001217838">
    <property type="component" value="Unassembled WGS sequence"/>
</dbReference>
<dbReference type="PROSITE" id="PS51257">
    <property type="entry name" value="PROKAR_LIPOPROTEIN"/>
    <property type="match status" value="1"/>
</dbReference>
<dbReference type="EMBL" id="JAQNDN010000002">
    <property type="protein sequence ID" value="MDC0667368.1"/>
    <property type="molecule type" value="Genomic_DNA"/>
</dbReference>
<sequence length="367" mass="39322">MIRRLLAAGSLLLACDELPEVTVVGAHVEVSADPGRQLCGGTLAHMDAFVRSMSAELSLPPPTGVDRVRYFWLENDDFHERAHCPRFSTACARGRASFSRAAPENHELAHNVAGVLGGPNPIFNEGIAVAFEGLRDQFNVWLVNNGVGLGLPNVDLYDLLTAPSSERLMELDGYPVAGAFVAFLIRRHGLDAFTRAYAALGPAESLAQIDHVFRDELGEPLADSVAEFDATARTCAHEGYDAKLIECAAPGLPWSGDVLVHHRTLDCADDDAVGPYDGNTAVVFQTLEIREAGGYELRVLADAVVILAPCAPCSGPEQVGTSYLGPRTFWLAAGRYSVRLRGPASATTSVGFRLARVPGYPPPDSEE</sequence>
<evidence type="ECO:0000313" key="1">
    <source>
        <dbReference type="EMBL" id="MDC0667368.1"/>
    </source>
</evidence>
<dbReference type="RefSeq" id="WP_271995393.1">
    <property type="nucleotide sequence ID" value="NZ_JAQNDN010000002.1"/>
</dbReference>
<evidence type="ECO:0008006" key="3">
    <source>
        <dbReference type="Google" id="ProtNLM"/>
    </source>
</evidence>
<gene>
    <name evidence="1" type="ORF">POL58_06455</name>
</gene>
<proteinExistence type="predicted"/>